<feature type="transmembrane region" description="Helical" evidence="1">
    <location>
        <begin position="12"/>
        <end position="30"/>
    </location>
</feature>
<dbReference type="RefSeq" id="WP_131748204.1">
    <property type="nucleotide sequence ID" value="NZ_CAACYI010000001.1"/>
</dbReference>
<evidence type="ECO:0000313" key="3">
    <source>
        <dbReference type="Proteomes" id="UP000377798"/>
    </source>
</evidence>
<feature type="transmembrane region" description="Helical" evidence="1">
    <location>
        <begin position="135"/>
        <end position="158"/>
    </location>
</feature>
<comment type="caution">
    <text evidence="2">The sequence shown here is derived from an EMBL/GenBank/DDBJ whole genome shotgun (WGS) entry which is preliminary data.</text>
</comment>
<reference evidence="2 3" key="1">
    <citation type="submission" date="2019-02" db="EMBL/GenBank/DDBJ databases">
        <authorList>
            <consortium name="Pathogen Informatics"/>
        </authorList>
    </citation>
    <scope>NUCLEOTIDE SEQUENCE [LARGE SCALE GENOMIC DNA]</scope>
    <source>
        <strain evidence="2 3">3012STDY7089603</strain>
    </source>
</reference>
<evidence type="ECO:0000256" key="1">
    <source>
        <dbReference type="SAM" id="Phobius"/>
    </source>
</evidence>
<proteinExistence type="predicted"/>
<gene>
    <name evidence="2" type="ORF">NCTC13150_00292</name>
</gene>
<dbReference type="EMBL" id="CAACYI010000001">
    <property type="protein sequence ID" value="VFB15788.1"/>
    <property type="molecule type" value="Genomic_DNA"/>
</dbReference>
<keyword evidence="3" id="KW-1185">Reference proteome</keyword>
<evidence type="ECO:0008006" key="4">
    <source>
        <dbReference type="Google" id="ProtNLM"/>
    </source>
</evidence>
<feature type="transmembrane region" description="Helical" evidence="1">
    <location>
        <begin position="104"/>
        <end position="123"/>
    </location>
</feature>
<feature type="transmembrane region" description="Helical" evidence="1">
    <location>
        <begin position="77"/>
        <end position="98"/>
    </location>
</feature>
<protein>
    <recommendedName>
        <fullName evidence="4">DUF340 domain-containing protein</fullName>
    </recommendedName>
</protein>
<dbReference type="Proteomes" id="UP000377798">
    <property type="component" value="Unassembled WGS sequence"/>
</dbReference>
<keyword evidence="1" id="KW-1133">Transmembrane helix</keyword>
<name>A0A8H2M4J8_9FIRM</name>
<sequence>MNKITSIKEILRDIPILFLSVGLILFTQWIKGIKNPDALPITGNTLIGLLLLVLFASLALCLKFALNHLHIQFLDNFPVLGWVSVLSLILCLVFPKAIDYINAVDFLSITTPILAFAGISVANRLGDIKSISWKIAIVGVFVFLGTYLGSALVSQIALQIARKI</sequence>
<keyword evidence="1" id="KW-0812">Transmembrane</keyword>
<keyword evidence="1" id="KW-0472">Membrane</keyword>
<dbReference type="AlphaFoldDB" id="A0A8H2M4J8"/>
<evidence type="ECO:0000313" key="2">
    <source>
        <dbReference type="EMBL" id="VFB15788.1"/>
    </source>
</evidence>
<feature type="transmembrane region" description="Helical" evidence="1">
    <location>
        <begin position="45"/>
        <end position="65"/>
    </location>
</feature>
<organism evidence="2 3">
    <name type="scientific">Urinicoccus massiliensis</name>
    <dbReference type="NCBI Taxonomy" id="1723382"/>
    <lineage>
        <taxon>Bacteria</taxon>
        <taxon>Bacillati</taxon>
        <taxon>Bacillota</taxon>
        <taxon>Tissierellia</taxon>
        <taxon>Tissierellales</taxon>
        <taxon>Peptoniphilaceae</taxon>
        <taxon>Urinicoccus</taxon>
    </lineage>
</organism>
<accession>A0A8H2M4J8</accession>